<reference evidence="4" key="2">
    <citation type="submission" date="2020-03" db="EMBL/GenBank/DDBJ databases">
        <authorList>
            <person name="Fu F.-F."/>
            <person name="Chen J."/>
        </authorList>
    </citation>
    <scope>NUCLEOTIDE SEQUENCE</scope>
    <source>
        <strain evidence="4">Lc1</strain>
    </source>
</reference>
<evidence type="ECO:0000256" key="1">
    <source>
        <dbReference type="ARBA" id="ARBA00022737"/>
    </source>
</evidence>
<evidence type="ECO:0008006" key="6">
    <source>
        <dbReference type="Google" id="ProtNLM"/>
    </source>
</evidence>
<dbReference type="PROSITE" id="PS50088">
    <property type="entry name" value="ANK_REPEAT"/>
    <property type="match status" value="3"/>
</dbReference>
<dbReference type="InterPro" id="IPR036770">
    <property type="entry name" value="Ankyrin_rpt-contain_sf"/>
</dbReference>
<evidence type="ECO:0000256" key="2">
    <source>
        <dbReference type="ARBA" id="ARBA00023043"/>
    </source>
</evidence>
<sequence>VNEDNYHVFGDDLEGARSPLQSAVENSHLYLIDLLLKYGSDVNTPATRRHGATALQLAAIGGRLGILRTLIDHGADINAPGAECGGRTALEGAAEHGRIDMIQYLLSIGARTTDRDRLQYLRAIRYAQIEAHEVAANFIRGHREWTTDDHCLWTALKGLCRRELGSFKEKTQDIPSSLNAMGDIIALKDNEVEHPSTKSGSDHLGSMEDVYDSTEGMEPLDDLQDLIMRTNDPMVFMMGEM</sequence>
<comment type="caution">
    <text evidence="4">The sequence shown here is derived from an EMBL/GenBank/DDBJ whole genome shotgun (WGS) entry which is preliminary data.</text>
</comment>
<keyword evidence="2 3" id="KW-0040">ANK repeat</keyword>
<evidence type="ECO:0000313" key="4">
    <source>
        <dbReference type="EMBL" id="KAF3803906.1"/>
    </source>
</evidence>
<dbReference type="Gene3D" id="1.25.40.20">
    <property type="entry name" value="Ankyrin repeat-containing domain"/>
    <property type="match status" value="1"/>
</dbReference>
<feature type="non-terminal residue" evidence="4">
    <location>
        <position position="1"/>
    </location>
</feature>
<feature type="repeat" description="ANK" evidence="3">
    <location>
        <begin position="50"/>
        <end position="82"/>
    </location>
</feature>
<protein>
    <recommendedName>
        <fullName evidence="6">Ankyrin</fullName>
    </recommendedName>
</protein>
<keyword evidence="1" id="KW-0677">Repeat</keyword>
<feature type="repeat" description="ANK" evidence="3">
    <location>
        <begin position="15"/>
        <end position="47"/>
    </location>
</feature>
<feature type="repeat" description="ANK" evidence="3">
    <location>
        <begin position="85"/>
        <end position="117"/>
    </location>
</feature>
<evidence type="ECO:0000313" key="5">
    <source>
        <dbReference type="Proteomes" id="UP000613401"/>
    </source>
</evidence>
<dbReference type="Pfam" id="PF12796">
    <property type="entry name" value="Ank_2"/>
    <property type="match status" value="1"/>
</dbReference>
<dbReference type="SUPFAM" id="SSF48403">
    <property type="entry name" value="Ankyrin repeat"/>
    <property type="match status" value="1"/>
</dbReference>
<gene>
    <name evidence="4" type="ORF">GCG54_00008409</name>
</gene>
<dbReference type="Proteomes" id="UP000613401">
    <property type="component" value="Unassembled WGS sequence"/>
</dbReference>
<dbReference type="AlphaFoldDB" id="A0A8H4CHD3"/>
<dbReference type="InterPro" id="IPR002110">
    <property type="entry name" value="Ankyrin_rpt"/>
</dbReference>
<evidence type="ECO:0000256" key="3">
    <source>
        <dbReference type="PROSITE-ProRule" id="PRU00023"/>
    </source>
</evidence>
<dbReference type="InterPro" id="IPR050776">
    <property type="entry name" value="Ank_Repeat/CDKN_Inhibitor"/>
</dbReference>
<proteinExistence type="predicted"/>
<dbReference type="PANTHER" id="PTHR24201">
    <property type="entry name" value="ANK_REP_REGION DOMAIN-CONTAINING PROTEIN"/>
    <property type="match status" value="1"/>
</dbReference>
<keyword evidence="5" id="KW-1185">Reference proteome</keyword>
<name>A0A8H4CHD3_COLGL</name>
<dbReference type="PROSITE" id="PS50297">
    <property type="entry name" value="ANK_REP_REGION"/>
    <property type="match status" value="3"/>
</dbReference>
<dbReference type="SMART" id="SM00248">
    <property type="entry name" value="ANK"/>
    <property type="match status" value="3"/>
</dbReference>
<reference evidence="4" key="1">
    <citation type="journal article" date="2020" name="Phytopathology">
        <title>Genome sequence and comparative analysis of Colletotrichum gloeosporioides isolated from Liriodendron leaves.</title>
        <authorList>
            <person name="Fu F.F."/>
            <person name="Hao Z."/>
            <person name="Wang P."/>
            <person name="Lu Y."/>
            <person name="Xue L.J."/>
            <person name="Wei G."/>
            <person name="Tian Y."/>
            <person name="Baishi H."/>
            <person name="Xu H."/>
            <person name="Shi J."/>
            <person name="Cheng T."/>
            <person name="Wang G."/>
            <person name="Yi Y."/>
            <person name="Chen J."/>
        </authorList>
    </citation>
    <scope>NUCLEOTIDE SEQUENCE</scope>
    <source>
        <strain evidence="4">Lc1</strain>
    </source>
</reference>
<organism evidence="4 5">
    <name type="scientific">Colletotrichum gloeosporioides</name>
    <name type="common">Anthracnose fungus</name>
    <name type="synonym">Glomerella cingulata</name>
    <dbReference type="NCBI Taxonomy" id="474922"/>
    <lineage>
        <taxon>Eukaryota</taxon>
        <taxon>Fungi</taxon>
        <taxon>Dikarya</taxon>
        <taxon>Ascomycota</taxon>
        <taxon>Pezizomycotina</taxon>
        <taxon>Sordariomycetes</taxon>
        <taxon>Hypocreomycetidae</taxon>
        <taxon>Glomerellales</taxon>
        <taxon>Glomerellaceae</taxon>
        <taxon>Colletotrichum</taxon>
        <taxon>Colletotrichum gloeosporioides species complex</taxon>
    </lineage>
</organism>
<dbReference type="EMBL" id="WVTB01000052">
    <property type="protein sequence ID" value="KAF3803906.1"/>
    <property type="molecule type" value="Genomic_DNA"/>
</dbReference>
<dbReference type="GeneID" id="69015550"/>
<accession>A0A8H4CHD3</accession>
<dbReference type="RefSeq" id="XP_045263065.1">
    <property type="nucleotide sequence ID" value="XM_045408375.1"/>
</dbReference>